<protein>
    <submittedName>
        <fullName evidence="2">Uncharacterized protein</fullName>
    </submittedName>
</protein>
<gene>
    <name evidence="2" type="ORF">BDV38DRAFT_249561</name>
</gene>
<sequence>MKFATTLGCGLLAFAAGTEACIRVHAYLSNDIVIGDRMSIKIYDNYDLKCSDGEAKRFASGETKWEFKCGEDDRYEVHLTEDGHKGYVWNHNAGWEADLILKDSKHTSVCQYRTGLNDRCAGYVSTDESVLWDGFEIVGLGDCDDKLFNTETCGANCDISEKDTPCGFDYNGRCVPIIA</sequence>
<organism evidence="2 3">
    <name type="scientific">Aspergillus pseudotamarii</name>
    <dbReference type="NCBI Taxonomy" id="132259"/>
    <lineage>
        <taxon>Eukaryota</taxon>
        <taxon>Fungi</taxon>
        <taxon>Dikarya</taxon>
        <taxon>Ascomycota</taxon>
        <taxon>Pezizomycotina</taxon>
        <taxon>Eurotiomycetes</taxon>
        <taxon>Eurotiomycetidae</taxon>
        <taxon>Eurotiales</taxon>
        <taxon>Aspergillaceae</taxon>
        <taxon>Aspergillus</taxon>
        <taxon>Aspergillus subgen. Circumdati</taxon>
    </lineage>
</organism>
<dbReference type="EMBL" id="ML743584">
    <property type="protein sequence ID" value="KAE8136423.1"/>
    <property type="molecule type" value="Genomic_DNA"/>
</dbReference>
<proteinExistence type="predicted"/>
<evidence type="ECO:0000313" key="2">
    <source>
        <dbReference type="EMBL" id="KAE8136423.1"/>
    </source>
</evidence>
<evidence type="ECO:0000256" key="1">
    <source>
        <dbReference type="SAM" id="SignalP"/>
    </source>
</evidence>
<dbReference type="AlphaFoldDB" id="A0A5N6SSQ3"/>
<feature type="signal peptide" evidence="1">
    <location>
        <begin position="1"/>
        <end position="20"/>
    </location>
</feature>
<dbReference type="OrthoDB" id="4248483at2759"/>
<dbReference type="RefSeq" id="XP_031912486.1">
    <property type="nucleotide sequence ID" value="XM_032054853.1"/>
</dbReference>
<keyword evidence="1" id="KW-0732">Signal</keyword>
<evidence type="ECO:0000313" key="3">
    <source>
        <dbReference type="Proteomes" id="UP000325672"/>
    </source>
</evidence>
<reference evidence="2 3" key="1">
    <citation type="submission" date="2019-04" db="EMBL/GenBank/DDBJ databases">
        <title>Friends and foes A comparative genomics study of 23 Aspergillus species from section Flavi.</title>
        <authorList>
            <consortium name="DOE Joint Genome Institute"/>
            <person name="Kjaerbolling I."/>
            <person name="Vesth T."/>
            <person name="Frisvad J.C."/>
            <person name="Nybo J.L."/>
            <person name="Theobald S."/>
            <person name="Kildgaard S."/>
            <person name="Isbrandt T."/>
            <person name="Kuo A."/>
            <person name="Sato A."/>
            <person name="Lyhne E.K."/>
            <person name="Kogle M.E."/>
            <person name="Wiebenga A."/>
            <person name="Kun R.S."/>
            <person name="Lubbers R.J."/>
            <person name="Makela M.R."/>
            <person name="Barry K."/>
            <person name="Chovatia M."/>
            <person name="Clum A."/>
            <person name="Daum C."/>
            <person name="Haridas S."/>
            <person name="He G."/>
            <person name="LaButti K."/>
            <person name="Lipzen A."/>
            <person name="Mondo S."/>
            <person name="Riley R."/>
            <person name="Salamov A."/>
            <person name="Simmons B.A."/>
            <person name="Magnuson J.K."/>
            <person name="Henrissat B."/>
            <person name="Mortensen U.H."/>
            <person name="Larsen T.O."/>
            <person name="Devries R.P."/>
            <person name="Grigoriev I.V."/>
            <person name="Machida M."/>
            <person name="Baker S.E."/>
            <person name="Andersen M.R."/>
        </authorList>
    </citation>
    <scope>NUCLEOTIDE SEQUENCE [LARGE SCALE GENOMIC DNA]</scope>
    <source>
        <strain evidence="2 3">CBS 117625</strain>
    </source>
</reference>
<feature type="chain" id="PRO_5024830510" evidence="1">
    <location>
        <begin position="21"/>
        <end position="179"/>
    </location>
</feature>
<accession>A0A5N6SSQ3</accession>
<name>A0A5N6SSQ3_ASPPS</name>
<keyword evidence="3" id="KW-1185">Reference proteome</keyword>
<dbReference type="Proteomes" id="UP000325672">
    <property type="component" value="Unassembled WGS sequence"/>
</dbReference>
<dbReference type="GeneID" id="43639063"/>